<dbReference type="AlphaFoldDB" id="A0A7T0EH20"/>
<protein>
    <submittedName>
        <fullName evidence="1">Uncharacterized protein</fullName>
    </submittedName>
</protein>
<organism evidence="1 2">
    <name type="scientific">Rhizobium phaseoli</name>
    <dbReference type="NCBI Taxonomy" id="396"/>
    <lineage>
        <taxon>Bacteria</taxon>
        <taxon>Pseudomonadati</taxon>
        <taxon>Pseudomonadota</taxon>
        <taxon>Alphaproteobacteria</taxon>
        <taxon>Hyphomicrobiales</taxon>
        <taxon>Rhizobiaceae</taxon>
        <taxon>Rhizobium/Agrobacterium group</taxon>
        <taxon>Rhizobium</taxon>
    </lineage>
</organism>
<keyword evidence="1" id="KW-0614">Plasmid</keyword>
<gene>
    <name evidence="1" type="ORF">HER27_022960</name>
</gene>
<dbReference type="Proteomes" id="UP000540266">
    <property type="component" value="Plasmid pBS3a"/>
</dbReference>
<accession>A0A7T0EH20</accession>
<geneLocation type="plasmid" evidence="1 2">
    <name>pBS3a</name>
</geneLocation>
<proteinExistence type="predicted"/>
<sequence length="77" mass="8508">MSYRAQALGILPLVLAPEFGDFNEDLRRLSPERLIANLRAQLVLKRSGLSARMIEPDGEGEGVRAYRMAGLCRSPHG</sequence>
<reference evidence="1 2" key="1">
    <citation type="submission" date="2020-11" db="EMBL/GenBank/DDBJ databases">
        <title>Indigenous Rhizobia Nodulating Common beans in Western Kenya.</title>
        <authorList>
            <person name="Wekesa C.S."/>
            <person name="Oelmueller R."/>
            <person name="Furch A.C."/>
        </authorList>
    </citation>
    <scope>NUCLEOTIDE SEQUENCE [LARGE SCALE GENOMIC DNA]</scope>
    <source>
        <strain evidence="2">BS3</strain>
        <plasmid evidence="1 2">pBS3a</plasmid>
    </source>
</reference>
<dbReference type="EMBL" id="CP064932">
    <property type="protein sequence ID" value="QPK11540.1"/>
    <property type="molecule type" value="Genomic_DNA"/>
</dbReference>
<evidence type="ECO:0000313" key="1">
    <source>
        <dbReference type="EMBL" id="QPK11540.1"/>
    </source>
</evidence>
<evidence type="ECO:0000313" key="2">
    <source>
        <dbReference type="Proteomes" id="UP000540266"/>
    </source>
</evidence>
<name>A0A7T0EH20_9HYPH</name>